<dbReference type="STRING" id="762903.Pedsa_0400"/>
<dbReference type="PANTHER" id="PTHR43442:SF3">
    <property type="entry name" value="GLUCONOKINASE-RELATED"/>
    <property type="match status" value="1"/>
</dbReference>
<dbReference type="GO" id="GO:0005975">
    <property type="term" value="P:carbohydrate metabolic process"/>
    <property type="evidence" value="ECO:0007669"/>
    <property type="project" value="InterPro"/>
</dbReference>
<dbReference type="EC" id="2.7.1.12" evidence="3 9"/>
<dbReference type="InterPro" id="IPR027417">
    <property type="entry name" value="P-loop_NTPase"/>
</dbReference>
<evidence type="ECO:0000256" key="7">
    <source>
        <dbReference type="ARBA" id="ARBA00022840"/>
    </source>
</evidence>
<dbReference type="Pfam" id="PF01202">
    <property type="entry name" value="SKI"/>
    <property type="match status" value="1"/>
</dbReference>
<protein>
    <recommendedName>
        <fullName evidence="3 9">Gluconokinase</fullName>
        <ecNumber evidence="3 9">2.7.1.12</ecNumber>
    </recommendedName>
</protein>
<comment type="pathway">
    <text evidence="1">Carbohydrate acid metabolism.</text>
</comment>
<dbReference type="GO" id="GO:0005524">
    <property type="term" value="F:ATP binding"/>
    <property type="evidence" value="ECO:0007669"/>
    <property type="project" value="UniProtKB-KW"/>
</dbReference>
<dbReference type="InterPro" id="IPR031322">
    <property type="entry name" value="Shikimate/glucono_kinase"/>
</dbReference>
<comment type="similarity">
    <text evidence="2 9">Belongs to the gluconokinase GntK/GntV family.</text>
</comment>
<gene>
    <name evidence="10" type="ordered locus">Pedsa_0400</name>
</gene>
<dbReference type="OrthoDB" id="9813917at2"/>
<evidence type="ECO:0000313" key="10">
    <source>
        <dbReference type="EMBL" id="ADY50982.1"/>
    </source>
</evidence>
<evidence type="ECO:0000256" key="9">
    <source>
        <dbReference type="RuleBase" id="RU363066"/>
    </source>
</evidence>
<evidence type="ECO:0000256" key="3">
    <source>
        <dbReference type="ARBA" id="ARBA00012054"/>
    </source>
</evidence>
<dbReference type="RefSeq" id="WP_013631485.1">
    <property type="nucleotide sequence ID" value="NC_015177.1"/>
</dbReference>
<dbReference type="eggNOG" id="COG3265">
    <property type="taxonomic scope" value="Bacteria"/>
</dbReference>
<dbReference type="InterPro" id="IPR006001">
    <property type="entry name" value="Therm_gnt_kin"/>
</dbReference>
<dbReference type="KEGG" id="psn:Pedsa_0400"/>
<dbReference type="EMBL" id="CP002545">
    <property type="protein sequence ID" value="ADY50982.1"/>
    <property type="molecule type" value="Genomic_DNA"/>
</dbReference>
<dbReference type="Gene3D" id="3.40.50.300">
    <property type="entry name" value="P-loop containing nucleotide triphosphate hydrolases"/>
    <property type="match status" value="1"/>
</dbReference>
<evidence type="ECO:0000256" key="2">
    <source>
        <dbReference type="ARBA" id="ARBA00008420"/>
    </source>
</evidence>
<evidence type="ECO:0000256" key="1">
    <source>
        <dbReference type="ARBA" id="ARBA00004761"/>
    </source>
</evidence>
<keyword evidence="5 9" id="KW-0547">Nucleotide-binding</keyword>
<dbReference type="NCBIfam" id="TIGR01313">
    <property type="entry name" value="therm_gnt_kin"/>
    <property type="match status" value="1"/>
</dbReference>
<organism evidence="10 11">
    <name type="scientific">Pseudopedobacter saltans (strain ATCC 51119 / DSM 12145 / JCM 21818 / CCUG 39354 / LMG 10337 / NBRC 100064 / NCIMB 13643)</name>
    <name type="common">Pedobacter saltans</name>
    <dbReference type="NCBI Taxonomy" id="762903"/>
    <lineage>
        <taxon>Bacteria</taxon>
        <taxon>Pseudomonadati</taxon>
        <taxon>Bacteroidota</taxon>
        <taxon>Sphingobacteriia</taxon>
        <taxon>Sphingobacteriales</taxon>
        <taxon>Sphingobacteriaceae</taxon>
        <taxon>Pseudopedobacter</taxon>
    </lineage>
</organism>
<proteinExistence type="inferred from homology"/>
<reference evidence="11" key="2">
    <citation type="submission" date="2011-02" db="EMBL/GenBank/DDBJ databases">
        <title>The complete genome of Pedobacter saltans DSM 12145.</title>
        <authorList>
            <consortium name="US DOE Joint Genome Institute (JGI-PGF)"/>
            <person name="Lucas S."/>
            <person name="Copeland A."/>
            <person name="Lapidus A."/>
            <person name="Bruce D."/>
            <person name="Goodwin L."/>
            <person name="Pitluck S."/>
            <person name="Kyrpides N."/>
            <person name="Mavromatis K."/>
            <person name="Pagani I."/>
            <person name="Ivanova N."/>
            <person name="Ovchinnikova G."/>
            <person name="Lu M."/>
            <person name="Detter J.C."/>
            <person name="Han C."/>
            <person name="Land M."/>
            <person name="Hauser L."/>
            <person name="Markowitz V."/>
            <person name="Cheng J.-F."/>
            <person name="Hugenholtz P."/>
            <person name="Woyke T."/>
            <person name="Wu D."/>
            <person name="Tindall B."/>
            <person name="Pomrenke H.G."/>
            <person name="Brambilla E."/>
            <person name="Klenk H.-P."/>
            <person name="Eisen J.A."/>
        </authorList>
    </citation>
    <scope>NUCLEOTIDE SEQUENCE [LARGE SCALE GENOMIC DNA]</scope>
    <source>
        <strain evidence="11">ATCC 51119 / DSM 12145 / JCM 21818 / LMG 10337 / NBRC 100064 / NCIMB 13643</strain>
    </source>
</reference>
<evidence type="ECO:0000256" key="6">
    <source>
        <dbReference type="ARBA" id="ARBA00022777"/>
    </source>
</evidence>
<dbReference type="CDD" id="cd02021">
    <property type="entry name" value="GntK"/>
    <property type="match status" value="1"/>
</dbReference>
<keyword evidence="6 9" id="KW-0418">Kinase</keyword>
<name>F0S565_PSESL</name>
<dbReference type="GO" id="GO:0046316">
    <property type="term" value="F:gluconokinase activity"/>
    <property type="evidence" value="ECO:0007669"/>
    <property type="project" value="UniProtKB-EC"/>
</dbReference>
<comment type="catalytic activity">
    <reaction evidence="8 9">
        <text>D-gluconate + ATP = 6-phospho-D-gluconate + ADP + H(+)</text>
        <dbReference type="Rhea" id="RHEA:19433"/>
        <dbReference type="ChEBI" id="CHEBI:15378"/>
        <dbReference type="ChEBI" id="CHEBI:18391"/>
        <dbReference type="ChEBI" id="CHEBI:30616"/>
        <dbReference type="ChEBI" id="CHEBI:58759"/>
        <dbReference type="ChEBI" id="CHEBI:456216"/>
        <dbReference type="EC" id="2.7.1.12"/>
    </reaction>
</comment>
<dbReference type="GO" id="GO:0005737">
    <property type="term" value="C:cytoplasm"/>
    <property type="evidence" value="ECO:0007669"/>
    <property type="project" value="TreeGrafter"/>
</dbReference>
<keyword evidence="4 9" id="KW-0808">Transferase</keyword>
<evidence type="ECO:0000313" key="11">
    <source>
        <dbReference type="Proteomes" id="UP000000310"/>
    </source>
</evidence>
<dbReference type="SUPFAM" id="SSF52540">
    <property type="entry name" value="P-loop containing nucleoside triphosphate hydrolases"/>
    <property type="match status" value="1"/>
</dbReference>
<dbReference type="PANTHER" id="PTHR43442">
    <property type="entry name" value="GLUCONOKINASE-RELATED"/>
    <property type="match status" value="1"/>
</dbReference>
<dbReference type="Proteomes" id="UP000000310">
    <property type="component" value="Chromosome"/>
</dbReference>
<dbReference type="AlphaFoldDB" id="F0S565"/>
<keyword evidence="7 9" id="KW-0067">ATP-binding</keyword>
<evidence type="ECO:0000256" key="5">
    <source>
        <dbReference type="ARBA" id="ARBA00022741"/>
    </source>
</evidence>
<evidence type="ECO:0000256" key="8">
    <source>
        <dbReference type="ARBA" id="ARBA00048090"/>
    </source>
</evidence>
<sequence>MLYIIAGVSGSGKTTLGKLLAKRLGLSFYDADDFHPHSNIEKMKSGQALTDEDRFPWLLTLHDNLLTWDKQGGAVLACSALKEKYRSILSGYNEVEIKWIFIVADNLLLKQRLESRKNHFFNPILLESQLKVLELPDYGLKIPADLDLEKQLDMII</sequence>
<reference evidence="10 11" key="1">
    <citation type="journal article" date="2011" name="Stand. Genomic Sci.">
        <title>Complete genome sequence of the gliding, heparinolytic Pedobacter saltans type strain (113).</title>
        <authorList>
            <person name="Liolios K."/>
            <person name="Sikorski J."/>
            <person name="Lu M."/>
            <person name="Nolan M."/>
            <person name="Lapidus A."/>
            <person name="Lucas S."/>
            <person name="Hammon N."/>
            <person name="Deshpande S."/>
            <person name="Cheng J.F."/>
            <person name="Tapia R."/>
            <person name="Han C."/>
            <person name="Goodwin L."/>
            <person name="Pitluck S."/>
            <person name="Huntemann M."/>
            <person name="Ivanova N."/>
            <person name="Pagani I."/>
            <person name="Mavromatis K."/>
            <person name="Ovchinikova G."/>
            <person name="Pati A."/>
            <person name="Chen A."/>
            <person name="Palaniappan K."/>
            <person name="Land M."/>
            <person name="Hauser L."/>
            <person name="Brambilla E.M."/>
            <person name="Kotsyurbenko O."/>
            <person name="Rohde M."/>
            <person name="Tindall B.J."/>
            <person name="Abt B."/>
            <person name="Goker M."/>
            <person name="Detter J.C."/>
            <person name="Woyke T."/>
            <person name="Bristow J."/>
            <person name="Eisen J.A."/>
            <person name="Markowitz V."/>
            <person name="Hugenholtz P."/>
            <person name="Klenk H.P."/>
            <person name="Kyrpides N.C."/>
        </authorList>
    </citation>
    <scope>NUCLEOTIDE SEQUENCE [LARGE SCALE GENOMIC DNA]</scope>
    <source>
        <strain evidence="11">ATCC 51119 / DSM 12145 / JCM 21818 / LMG 10337 / NBRC 100064 / NCIMB 13643</strain>
    </source>
</reference>
<evidence type="ECO:0000256" key="4">
    <source>
        <dbReference type="ARBA" id="ARBA00022679"/>
    </source>
</evidence>
<dbReference type="HOGENOM" id="CLU_077168_1_0_10"/>
<accession>F0S565</accession>
<keyword evidence="11" id="KW-1185">Reference proteome</keyword>